<reference evidence="2 3" key="1">
    <citation type="journal article" date="2020" name="Nature">
        <title>Six reference-quality genomes reveal evolution of bat adaptations.</title>
        <authorList>
            <person name="Jebb D."/>
            <person name="Huang Z."/>
            <person name="Pippel M."/>
            <person name="Hughes G.M."/>
            <person name="Lavrichenko K."/>
            <person name="Devanna P."/>
            <person name="Winkler S."/>
            <person name="Jermiin L.S."/>
            <person name="Skirmuntt E.C."/>
            <person name="Katzourakis A."/>
            <person name="Burkitt-Gray L."/>
            <person name="Ray D.A."/>
            <person name="Sullivan K.A.M."/>
            <person name="Roscito J.G."/>
            <person name="Kirilenko B.M."/>
            <person name="Davalos L.M."/>
            <person name="Corthals A.P."/>
            <person name="Power M.L."/>
            <person name="Jones G."/>
            <person name="Ransome R.D."/>
            <person name="Dechmann D.K.N."/>
            <person name="Locatelli A.G."/>
            <person name="Puechmaille S.J."/>
            <person name="Fedrigo O."/>
            <person name="Jarvis E.D."/>
            <person name="Hiller M."/>
            <person name="Vernes S.C."/>
            <person name="Myers E.W."/>
            <person name="Teeling E.C."/>
        </authorList>
    </citation>
    <scope>NUCLEOTIDE SEQUENCE [LARGE SCALE GENOMIC DNA]</scope>
    <source>
        <strain evidence="2">MMolMol1</strain>
        <tissue evidence="2">Muscle</tissue>
    </source>
</reference>
<evidence type="ECO:0000313" key="2">
    <source>
        <dbReference type="EMBL" id="KAF6462231.1"/>
    </source>
</evidence>
<name>A0A7J8GR03_MOLMO</name>
<protein>
    <submittedName>
        <fullName evidence="2">Uncharacterized protein</fullName>
    </submittedName>
</protein>
<dbReference type="EMBL" id="JACASF010000008">
    <property type="protein sequence ID" value="KAF6462231.1"/>
    <property type="molecule type" value="Genomic_DNA"/>
</dbReference>
<feature type="region of interest" description="Disordered" evidence="1">
    <location>
        <begin position="112"/>
        <end position="135"/>
    </location>
</feature>
<keyword evidence="3" id="KW-1185">Reference proteome</keyword>
<organism evidence="2 3">
    <name type="scientific">Molossus molossus</name>
    <name type="common">Pallas' mastiff bat</name>
    <name type="synonym">Vespertilio molossus</name>
    <dbReference type="NCBI Taxonomy" id="27622"/>
    <lineage>
        <taxon>Eukaryota</taxon>
        <taxon>Metazoa</taxon>
        <taxon>Chordata</taxon>
        <taxon>Craniata</taxon>
        <taxon>Vertebrata</taxon>
        <taxon>Euteleostomi</taxon>
        <taxon>Mammalia</taxon>
        <taxon>Eutheria</taxon>
        <taxon>Laurasiatheria</taxon>
        <taxon>Chiroptera</taxon>
        <taxon>Yangochiroptera</taxon>
        <taxon>Molossidae</taxon>
        <taxon>Molossus</taxon>
    </lineage>
</organism>
<gene>
    <name evidence="2" type="ORF">HJG59_011277</name>
</gene>
<comment type="caution">
    <text evidence="2">The sequence shown here is derived from an EMBL/GenBank/DDBJ whole genome shotgun (WGS) entry which is preliminary data.</text>
</comment>
<dbReference type="Proteomes" id="UP000550707">
    <property type="component" value="Unassembled WGS sequence"/>
</dbReference>
<evidence type="ECO:0000313" key="3">
    <source>
        <dbReference type="Proteomes" id="UP000550707"/>
    </source>
</evidence>
<proteinExistence type="predicted"/>
<accession>A0A7J8GR03</accession>
<dbReference type="InParanoid" id="A0A7J8GR03"/>
<dbReference type="AlphaFoldDB" id="A0A7J8GR03"/>
<sequence length="135" mass="14666">MNSVGLRLGPGVSPPSQNQYSISKPWACRYPLLGSCPKDGGFVSATLTAVYFTGPLESGSRRDCAHHRDVTVLPPFLLLALERCCRRGRDRAVYLSLSSVLWAGASSPGFQESTPFREGETPPEQHSLKLAMVTD</sequence>
<evidence type="ECO:0000256" key="1">
    <source>
        <dbReference type="SAM" id="MobiDB-lite"/>
    </source>
</evidence>